<name>A0A447SSF2_AVIVO</name>
<proteinExistence type="predicted"/>
<reference evidence="2 3" key="1">
    <citation type="submission" date="2018-12" db="EMBL/GenBank/DDBJ databases">
        <authorList>
            <consortium name="Pathogen Informatics"/>
        </authorList>
    </citation>
    <scope>NUCLEOTIDE SEQUENCE [LARGE SCALE GENOMIC DNA]</scope>
    <source>
        <strain evidence="2 3">NCTC3438</strain>
    </source>
</reference>
<gene>
    <name evidence="2" type="ORF">NCTC3438_01793</name>
</gene>
<dbReference type="Proteomes" id="UP000268198">
    <property type="component" value="Chromosome"/>
</dbReference>
<keyword evidence="1" id="KW-1133">Transmembrane helix</keyword>
<protein>
    <submittedName>
        <fullName evidence="2">Transposase and inactivated derivatives</fullName>
    </submittedName>
</protein>
<keyword evidence="1" id="KW-0472">Membrane</keyword>
<dbReference type="AlphaFoldDB" id="A0A447SSF2"/>
<evidence type="ECO:0000313" key="2">
    <source>
        <dbReference type="EMBL" id="VEB24930.1"/>
    </source>
</evidence>
<keyword evidence="3" id="KW-1185">Reference proteome</keyword>
<dbReference type="EMBL" id="LR134167">
    <property type="protein sequence ID" value="VEB24930.1"/>
    <property type="molecule type" value="Genomic_DNA"/>
</dbReference>
<accession>A0A447SSF2</accession>
<keyword evidence="1" id="KW-0812">Transmembrane</keyword>
<dbReference type="KEGG" id="avt:NCTC3438_01793"/>
<organism evidence="2 3">
    <name type="scientific">Avibacterium volantium</name>
    <name type="common">Pasteurella volantium</name>
    <dbReference type="NCBI Taxonomy" id="762"/>
    <lineage>
        <taxon>Bacteria</taxon>
        <taxon>Pseudomonadati</taxon>
        <taxon>Pseudomonadota</taxon>
        <taxon>Gammaproteobacteria</taxon>
        <taxon>Pasteurellales</taxon>
        <taxon>Pasteurellaceae</taxon>
        <taxon>Avibacterium</taxon>
    </lineage>
</organism>
<evidence type="ECO:0000313" key="3">
    <source>
        <dbReference type="Proteomes" id="UP000268198"/>
    </source>
</evidence>
<feature type="transmembrane region" description="Helical" evidence="1">
    <location>
        <begin position="20"/>
        <end position="46"/>
    </location>
</feature>
<evidence type="ECO:0000256" key="1">
    <source>
        <dbReference type="SAM" id="Phobius"/>
    </source>
</evidence>
<sequence>MLKRDEKVYTVVVENTKTDTLLPVIEAKLCLIVLFTPIIITVTIVLDVSEFKYFRINHSTHFAKAKNHINEIESFWNQAKRELREYSGIDKKSSPVFLKECESRFNAGTVKESLKMLQFWCRI</sequence>